<dbReference type="AlphaFoldDB" id="A0A6V8HJ46"/>
<evidence type="ECO:0000256" key="2">
    <source>
        <dbReference type="SAM" id="Phobius"/>
    </source>
</evidence>
<sequence length="519" mass="56885">MKGISNSSMQYVPRVDFTSLNFAFITADEVLTPVYLYIGPQLGVQKAVTLTLTDGEIQPISPPKANSSWELNFHAPAINCQAVDASLQEEITDNIFDAINAFPALVPCGISYGYISWIPDSSTPNGSLPFTNSSGSYSLRSGTVGPEEQFAASDGLPYPTSYPPLSIMIATVPIMYTKLDLQSCSSLEKSALNDSTILECSLYNATYISNFTYVNGVQNINTTLPLQFLNTVGYIGGVTGAYPFSDSWENNGTTIDLQDSPSYNTTLVEIFAYQAVMDAFGRMLVGTVAYKDKDQGAWSLDATNTSIMTTVFLQTNELAFLQSADQVNDLSRMDEVFWPGDSITISDNGTMPLKDALEEAFRNVTLSLIAQYTLQPNMSSPFAPGKVNVTVTTFSNVYSYSKNVLWTTYGLAISFTLLCVSNGILAFISSGGRTYETKFSTILRTTRDVPLVDRSKQHHRDEGAEEDGQTGLVQIDDKDRDGKSPLPSYLGRAEIMIAQNEYSRIQGSAEEMELRETHR</sequence>
<feature type="transmembrane region" description="Helical" evidence="2">
    <location>
        <begin position="404"/>
        <end position="428"/>
    </location>
</feature>
<comment type="caution">
    <text evidence="3">The sequence shown here is derived from an EMBL/GenBank/DDBJ whole genome shotgun (WGS) entry which is preliminary data.</text>
</comment>
<keyword evidence="2" id="KW-1133">Transmembrane helix</keyword>
<evidence type="ECO:0000313" key="4">
    <source>
        <dbReference type="Proteomes" id="UP000053095"/>
    </source>
</evidence>
<feature type="compositionally biased region" description="Basic and acidic residues" evidence="1">
    <location>
        <begin position="453"/>
        <end position="462"/>
    </location>
</feature>
<keyword evidence="2" id="KW-0812">Transmembrane</keyword>
<proteinExistence type="predicted"/>
<gene>
    <name evidence="3" type="ORF">TCE0_042r15262</name>
</gene>
<name>A0A6V8HJ46_TALPI</name>
<accession>A0A6V8HJ46</accession>
<dbReference type="EMBL" id="DF933838">
    <property type="protein sequence ID" value="GAM41831.1"/>
    <property type="molecule type" value="Genomic_DNA"/>
</dbReference>
<keyword evidence="4" id="KW-1185">Reference proteome</keyword>
<keyword evidence="2" id="KW-0472">Membrane</keyword>
<organism evidence="3 4">
    <name type="scientific">Talaromyces pinophilus</name>
    <name type="common">Penicillium pinophilum</name>
    <dbReference type="NCBI Taxonomy" id="128442"/>
    <lineage>
        <taxon>Eukaryota</taxon>
        <taxon>Fungi</taxon>
        <taxon>Dikarya</taxon>
        <taxon>Ascomycota</taxon>
        <taxon>Pezizomycotina</taxon>
        <taxon>Eurotiomycetes</taxon>
        <taxon>Eurotiomycetidae</taxon>
        <taxon>Eurotiales</taxon>
        <taxon>Trichocomaceae</taxon>
        <taxon>Talaromyces</taxon>
        <taxon>Talaromyces sect. Talaromyces</taxon>
    </lineage>
</organism>
<dbReference type="PANTHER" id="PTHR35041">
    <property type="entry name" value="MEDIATOR OF RNA POLYMERASE II TRANSCRIPTION SUBUNIT 1"/>
    <property type="match status" value="1"/>
</dbReference>
<feature type="region of interest" description="Disordered" evidence="1">
    <location>
        <begin position="453"/>
        <end position="488"/>
    </location>
</feature>
<dbReference type="PANTHER" id="PTHR35041:SF6">
    <property type="entry name" value="FORMYLMETHIONINE DEFORMYLASE-LIKE PROTEIN-RELATED"/>
    <property type="match status" value="1"/>
</dbReference>
<evidence type="ECO:0000256" key="1">
    <source>
        <dbReference type="SAM" id="MobiDB-lite"/>
    </source>
</evidence>
<protein>
    <submittedName>
        <fullName evidence="3">Uncharacterized protein</fullName>
    </submittedName>
</protein>
<reference evidence="4" key="1">
    <citation type="journal article" date="2015" name="Genome Announc.">
        <title>Draft genome sequence of Talaromyces cellulolyticus strain Y-94, a source of lignocellulosic biomass-degrading enzymes.</title>
        <authorList>
            <person name="Fujii T."/>
            <person name="Koike H."/>
            <person name="Sawayama S."/>
            <person name="Yano S."/>
            <person name="Inoue H."/>
        </authorList>
    </citation>
    <scope>NUCLEOTIDE SEQUENCE [LARGE SCALE GENOMIC DNA]</scope>
    <source>
        <strain evidence="4">Y-94</strain>
    </source>
</reference>
<dbReference type="Proteomes" id="UP000053095">
    <property type="component" value="Unassembled WGS sequence"/>
</dbReference>
<evidence type="ECO:0000313" key="3">
    <source>
        <dbReference type="EMBL" id="GAM41831.1"/>
    </source>
</evidence>